<dbReference type="Proteomes" id="UP001219934">
    <property type="component" value="Unassembled WGS sequence"/>
</dbReference>
<dbReference type="AlphaFoldDB" id="A0AAD6ACU5"/>
<evidence type="ECO:0000313" key="1">
    <source>
        <dbReference type="EMBL" id="KAJ4922427.1"/>
    </source>
</evidence>
<organism evidence="1 2">
    <name type="scientific">Pogonophryne albipinna</name>
    <dbReference type="NCBI Taxonomy" id="1090488"/>
    <lineage>
        <taxon>Eukaryota</taxon>
        <taxon>Metazoa</taxon>
        <taxon>Chordata</taxon>
        <taxon>Craniata</taxon>
        <taxon>Vertebrata</taxon>
        <taxon>Euteleostomi</taxon>
        <taxon>Actinopterygii</taxon>
        <taxon>Neopterygii</taxon>
        <taxon>Teleostei</taxon>
        <taxon>Neoteleostei</taxon>
        <taxon>Acanthomorphata</taxon>
        <taxon>Eupercaria</taxon>
        <taxon>Perciformes</taxon>
        <taxon>Notothenioidei</taxon>
        <taxon>Pogonophryne</taxon>
    </lineage>
</organism>
<comment type="caution">
    <text evidence="1">The sequence shown here is derived from an EMBL/GenBank/DDBJ whole genome shotgun (WGS) entry which is preliminary data.</text>
</comment>
<accession>A0AAD6ACU5</accession>
<proteinExistence type="predicted"/>
<name>A0AAD6ACU5_9TELE</name>
<evidence type="ECO:0000313" key="2">
    <source>
        <dbReference type="Proteomes" id="UP001219934"/>
    </source>
</evidence>
<gene>
    <name evidence="1" type="ORF">JOQ06_022923</name>
</gene>
<keyword evidence="2" id="KW-1185">Reference proteome</keyword>
<reference evidence="1" key="1">
    <citation type="submission" date="2022-11" db="EMBL/GenBank/DDBJ databases">
        <title>Chromosome-level genome of Pogonophryne albipinna.</title>
        <authorList>
            <person name="Jo E."/>
        </authorList>
    </citation>
    <scope>NUCLEOTIDE SEQUENCE</scope>
    <source>
        <strain evidence="1">SGF0006</strain>
        <tissue evidence="1">Muscle</tissue>
    </source>
</reference>
<dbReference type="EMBL" id="JAPTMU010000070">
    <property type="protein sequence ID" value="KAJ4922427.1"/>
    <property type="molecule type" value="Genomic_DNA"/>
</dbReference>
<protein>
    <submittedName>
        <fullName evidence="1">Uncharacterized protein</fullName>
    </submittedName>
</protein>
<sequence length="66" mass="7401">MFTAGIREVSVMKLCSQQEETRMSNEFLELFITASVGVSCHCGLQSTVVHSRVRQLKLLDLQRNGS</sequence>